<name>A0A0D9QRE0_PLAFR</name>
<dbReference type="RefSeq" id="XP_012335079.1">
    <property type="nucleotide sequence ID" value="XM_012479656.1"/>
</dbReference>
<protein>
    <submittedName>
        <fullName evidence="2">Uncharacterized protein</fullName>
    </submittedName>
</protein>
<evidence type="ECO:0000313" key="2">
    <source>
        <dbReference type="EMBL" id="KJP88241.1"/>
    </source>
</evidence>
<dbReference type="AlphaFoldDB" id="A0A0D9QRE0"/>
<evidence type="ECO:0000256" key="1">
    <source>
        <dbReference type="SAM" id="MobiDB-lite"/>
    </source>
</evidence>
<gene>
    <name evidence="2" type="ORF">AK88_02022</name>
</gene>
<dbReference type="Proteomes" id="UP000054561">
    <property type="component" value="Unassembled WGS sequence"/>
</dbReference>
<evidence type="ECO:0000313" key="3">
    <source>
        <dbReference type="Proteomes" id="UP000054561"/>
    </source>
</evidence>
<dbReference type="GeneID" id="24267336"/>
<dbReference type="OMA" id="CNAVVFE"/>
<dbReference type="VEuPathDB" id="PlasmoDB:AK88_02022"/>
<proteinExistence type="predicted"/>
<accession>A0A0D9QRE0</accession>
<reference evidence="2 3" key="1">
    <citation type="submission" date="2014-03" db="EMBL/GenBank/DDBJ databases">
        <title>The Genome Sequence of Plasmodium fragile nilgiri.</title>
        <authorList>
            <consortium name="The Broad Institute Genomics Platform"/>
            <consortium name="The Broad Institute Genome Sequencing Center for Infectious Disease"/>
            <person name="Neafsey D."/>
            <person name="Duraisingh M."/>
            <person name="Young S.K."/>
            <person name="Zeng Q."/>
            <person name="Gargeya S."/>
            <person name="Abouelleil A."/>
            <person name="Alvarado L."/>
            <person name="Chapman S.B."/>
            <person name="Gainer-Dewar J."/>
            <person name="Goldberg J."/>
            <person name="Griggs A."/>
            <person name="Gujja S."/>
            <person name="Hansen M."/>
            <person name="Howarth C."/>
            <person name="Imamovic A."/>
            <person name="Larimer J."/>
            <person name="Pearson M."/>
            <person name="Poon T.W."/>
            <person name="Priest M."/>
            <person name="Roberts A."/>
            <person name="Saif S."/>
            <person name="Shea T."/>
            <person name="Sykes S."/>
            <person name="Wortman J."/>
            <person name="Nusbaum C."/>
            <person name="Birren B."/>
        </authorList>
    </citation>
    <scope>NUCLEOTIDE SEQUENCE [LARGE SCALE GENOMIC DNA]</scope>
    <source>
        <strain evidence="3">nilgiri</strain>
    </source>
</reference>
<organism evidence="2 3">
    <name type="scientific">Plasmodium fragile</name>
    <dbReference type="NCBI Taxonomy" id="5857"/>
    <lineage>
        <taxon>Eukaryota</taxon>
        <taxon>Sar</taxon>
        <taxon>Alveolata</taxon>
        <taxon>Apicomplexa</taxon>
        <taxon>Aconoidasida</taxon>
        <taxon>Haemosporida</taxon>
        <taxon>Plasmodiidae</taxon>
        <taxon>Plasmodium</taxon>
        <taxon>Plasmodium (Plasmodium)</taxon>
    </lineage>
</organism>
<feature type="region of interest" description="Disordered" evidence="1">
    <location>
        <begin position="117"/>
        <end position="174"/>
    </location>
</feature>
<sequence length="333" mass="39328">MNMSSPVLALPEEGKKRRMRLIRLRNGHYRRIVDITNTEERKLFPNICSCACVTPRKDEAENEGKLEDVKNAKGSKEYDDKSDYMESEKKESYIVAINEEDQTENLYSKTISFTSITPTSVRSEEEESRRKLSLLDAKEEEEEEIEVEEEEEPEEEIEEESSVEEKEEEKKQVVPEAKKLIEPSKTLMRGTKANIYFLSNKEMVQTLMCYNYNCNAVVFEKDTILRYLYMKSINNIILNERMIDELCKQEDLKYVLTSNAIVLESTDFLKPMIIEFESSISKRVFVRHLKYNAKKEIDMKKYHDYMGELNTNEKIRLMKIERFHSFNKMIQSN</sequence>
<feature type="region of interest" description="Disordered" evidence="1">
    <location>
        <begin position="59"/>
        <end position="87"/>
    </location>
</feature>
<dbReference type="OrthoDB" id="372150at2759"/>
<dbReference type="EMBL" id="KQ001663">
    <property type="protein sequence ID" value="KJP88241.1"/>
    <property type="molecule type" value="Genomic_DNA"/>
</dbReference>
<feature type="compositionally biased region" description="Acidic residues" evidence="1">
    <location>
        <begin position="138"/>
        <end position="167"/>
    </location>
</feature>
<keyword evidence="3" id="KW-1185">Reference proteome</keyword>